<reference evidence="3 4" key="1">
    <citation type="submission" date="2017-12" db="EMBL/GenBank/DDBJ databases">
        <authorList>
            <person name="Pombert J.-F."/>
            <person name="Haag K.L."/>
            <person name="Ebert D."/>
        </authorList>
    </citation>
    <scope>NUCLEOTIDE SEQUENCE [LARGE SCALE GENOMIC DNA]</scope>
    <source>
        <strain evidence="3">FI-OER-3-3</strain>
    </source>
</reference>
<dbReference type="VEuPathDB" id="MicrosporidiaDB:CWI37_0124p0030"/>
<dbReference type="Proteomes" id="UP000292362">
    <property type="component" value="Unassembled WGS sequence"/>
</dbReference>
<name>A0A4Q9L9Y0_9MICR</name>
<keyword evidence="1" id="KW-0175">Coiled coil</keyword>
<accession>A0A4Q9L9Y0</accession>
<evidence type="ECO:0000313" key="3">
    <source>
        <dbReference type="EMBL" id="TBU04528.1"/>
    </source>
</evidence>
<sequence length="440" mass="50367">MQILTMKRNLLGSAIVFMVMKFSESRLSYNSNIEYMTTRIIPFLPHIIMCMKGCMATSKQPAEIANERVESHYIEDNYCQTSISFYVSYFILYFCDDRAKEKERRDLVKECLISKIDASGIAQPRKDEIIQRFENIWNASSVDNHESDFYLAMDYVLIKIALEAEKDIVNGILSIKSMSAALLTHYFFRDIMTLKLMLAEKMIEMAQSEHLCPCIRDPNFFESTALRYTDYMSFEKMCERYLTSIPSVDVNVLMLFYDIEGEFLHEALINMRSEIKENIYQELAEKDVMVECFADLFLSDINFTTTELNPGSTFPNEKLKVITKDAGSEIYNFVSPIILEMIGNITGTRGFKNIVSGAVTSIQREMASKEYKENLSQHLNDYQAALKELEKTLEDTAVEKMTQAFSKANPSKDEISVEKKTEDEGQATGEELVGAVGGHE</sequence>
<gene>
    <name evidence="3" type="ORF">CWI37_0124p0030</name>
</gene>
<evidence type="ECO:0000256" key="1">
    <source>
        <dbReference type="SAM" id="Coils"/>
    </source>
</evidence>
<feature type="compositionally biased region" description="Basic and acidic residues" evidence="2">
    <location>
        <begin position="410"/>
        <end position="423"/>
    </location>
</feature>
<feature type="region of interest" description="Disordered" evidence="2">
    <location>
        <begin position="405"/>
        <end position="440"/>
    </location>
</feature>
<organism evidence="3 4">
    <name type="scientific">Hamiltosporidium tvaerminnensis</name>
    <dbReference type="NCBI Taxonomy" id="1176355"/>
    <lineage>
        <taxon>Eukaryota</taxon>
        <taxon>Fungi</taxon>
        <taxon>Fungi incertae sedis</taxon>
        <taxon>Microsporidia</taxon>
        <taxon>Dubosqiidae</taxon>
        <taxon>Hamiltosporidium</taxon>
    </lineage>
</organism>
<dbReference type="EMBL" id="PITJ01000124">
    <property type="protein sequence ID" value="TBU04528.1"/>
    <property type="molecule type" value="Genomic_DNA"/>
</dbReference>
<evidence type="ECO:0000313" key="4">
    <source>
        <dbReference type="Proteomes" id="UP000292362"/>
    </source>
</evidence>
<comment type="caution">
    <text evidence="3">The sequence shown here is derived from an EMBL/GenBank/DDBJ whole genome shotgun (WGS) entry which is preliminary data.</text>
</comment>
<evidence type="ECO:0000256" key="2">
    <source>
        <dbReference type="SAM" id="MobiDB-lite"/>
    </source>
</evidence>
<proteinExistence type="predicted"/>
<dbReference type="AlphaFoldDB" id="A0A4Q9L9Y0"/>
<feature type="coiled-coil region" evidence="1">
    <location>
        <begin position="368"/>
        <end position="399"/>
    </location>
</feature>
<protein>
    <submittedName>
        <fullName evidence="3">Uncharacterized protein</fullName>
    </submittedName>
</protein>